<feature type="transmembrane region" description="Helical" evidence="11">
    <location>
        <begin position="171"/>
        <end position="193"/>
    </location>
</feature>
<dbReference type="PROSITE" id="PS50893">
    <property type="entry name" value="ABC_TRANSPORTER_2"/>
    <property type="match status" value="1"/>
</dbReference>
<organism evidence="15 16">
    <name type="scientific">Bacteroides stercorirosoris</name>
    <dbReference type="NCBI Taxonomy" id="871324"/>
    <lineage>
        <taxon>Bacteria</taxon>
        <taxon>Pseudomonadati</taxon>
        <taxon>Bacteroidota</taxon>
        <taxon>Bacteroidia</taxon>
        <taxon>Bacteroidales</taxon>
        <taxon>Bacteroidaceae</taxon>
        <taxon>Bacteroides</taxon>
    </lineage>
</organism>
<keyword evidence="9 11" id="KW-0472">Membrane</keyword>
<comment type="subcellular location">
    <subcellularLocation>
        <location evidence="1">Cell membrane</location>
        <topology evidence="1">Multi-pass membrane protein</topology>
    </subcellularLocation>
</comment>
<evidence type="ECO:0000256" key="3">
    <source>
        <dbReference type="ARBA" id="ARBA00022475"/>
    </source>
</evidence>
<dbReference type="GO" id="GO:0008233">
    <property type="term" value="F:peptidase activity"/>
    <property type="evidence" value="ECO:0007669"/>
    <property type="project" value="InterPro"/>
</dbReference>
<evidence type="ECO:0000259" key="12">
    <source>
        <dbReference type="PROSITE" id="PS50893"/>
    </source>
</evidence>
<evidence type="ECO:0000259" key="14">
    <source>
        <dbReference type="PROSITE" id="PS50990"/>
    </source>
</evidence>
<evidence type="ECO:0000256" key="9">
    <source>
        <dbReference type="ARBA" id="ARBA00023136"/>
    </source>
</evidence>
<evidence type="ECO:0000256" key="10">
    <source>
        <dbReference type="ARBA" id="ARBA00043264"/>
    </source>
</evidence>
<dbReference type="AlphaFoldDB" id="A0A1M6D215"/>
<gene>
    <name evidence="15" type="ORF">SAMN05444350_105165</name>
</gene>
<dbReference type="InterPro" id="IPR027417">
    <property type="entry name" value="P-loop_NTPase"/>
</dbReference>
<proteinExistence type="predicted"/>
<dbReference type="Gene3D" id="1.20.1560.10">
    <property type="entry name" value="ABC transporter type 1, transmembrane domain"/>
    <property type="match status" value="1"/>
</dbReference>
<dbReference type="InterPro" id="IPR005074">
    <property type="entry name" value="Peptidase_C39"/>
</dbReference>
<dbReference type="PROSITE" id="PS00211">
    <property type="entry name" value="ABC_TRANSPORTER_1"/>
    <property type="match status" value="1"/>
</dbReference>
<evidence type="ECO:0000256" key="2">
    <source>
        <dbReference type="ARBA" id="ARBA00022448"/>
    </source>
</evidence>
<dbReference type="Pfam" id="PF03412">
    <property type="entry name" value="Peptidase_C39"/>
    <property type="match status" value="1"/>
</dbReference>
<dbReference type="InterPro" id="IPR003593">
    <property type="entry name" value="AAA+_ATPase"/>
</dbReference>
<evidence type="ECO:0000313" key="16">
    <source>
        <dbReference type="Proteomes" id="UP000184192"/>
    </source>
</evidence>
<keyword evidence="2" id="KW-0813">Transport</keyword>
<dbReference type="CDD" id="cd02418">
    <property type="entry name" value="Peptidase_C39B"/>
    <property type="match status" value="1"/>
</dbReference>
<feature type="transmembrane region" description="Helical" evidence="11">
    <location>
        <begin position="205"/>
        <end position="226"/>
    </location>
</feature>
<dbReference type="GO" id="GO:0005886">
    <property type="term" value="C:plasma membrane"/>
    <property type="evidence" value="ECO:0007669"/>
    <property type="project" value="UniProtKB-SubCell"/>
</dbReference>
<evidence type="ECO:0000256" key="11">
    <source>
        <dbReference type="SAM" id="Phobius"/>
    </source>
</evidence>
<name>A0A1M6D215_9BACE</name>
<dbReference type="RefSeq" id="WP_025831380.1">
    <property type="nucleotide sequence ID" value="NZ_FQZN01000005.1"/>
</dbReference>
<keyword evidence="4 11" id="KW-0812">Transmembrane</keyword>
<keyword evidence="6 15" id="KW-0067">ATP-binding</keyword>
<sequence length="728" mass="82657">MKSFPHYIQHDTMDCGPTCLRMVSAYYGKRYSLEGLREKSFITREGVSMLGISEAADKLGFRSICVQVGYEKLKEAPLPCIIYWNQQHFVVAYKLNDKQVWVADPGAGKLKYTREEFCRCWISSRKNGEDTGVALLLEPTPDFYAMKDEDETINRKGFGFLYSYLRPYRNLVGQLLLGLLLGSMIQLMLPFLTQSIVDFGINNQNLSFIYLILLAQLMLSFSSSAVEFIRGWILLHLGTRINIALISDFLIKLMKLPIGYFDTKMTGDILQRINDHTRIQNFLTGSSLSVVFSTFNIVVFGVVLLLYNWMIFLIFMGGSGLYIAYVWLFMKKRAELDHKRFAQQSANQSTVVQLVNGMQEIKLSACEQQKRWEWERIQARLFKVNIRSLALRQYQDSGAVLINQTKNIIITGLVASLVVRGEMTLGMMLSVQYIIGQLNSPVNDLIAFARDMQDARLSMNRLGEVRDKPDEEDPARQLIRDIPPGKDLRLENLSFRYDPLSEFPTLDDISLEIKTGKQTAVVGMSGSGKTTLVKLLLGFYPPASGQILLGDTPLENYSIREWRKQCGVVMQDGFIFSDTIAGNIAPGAERIDKERLRHAAEVANIHGFIEELPLGYNTKIGQEGHGLSQGQKQRILIARAVYKNPEFIFFDEATNALDANNERVIMENLQVFFKGRTSVVVAHRLSTVRNADRIVVIEQGRIAETGTHEELTARKGIYYRLVKNQLEL</sequence>
<feature type="transmembrane region" description="Helical" evidence="11">
    <location>
        <begin position="282"/>
        <end position="303"/>
    </location>
</feature>
<dbReference type="SMART" id="SM00382">
    <property type="entry name" value="AAA"/>
    <property type="match status" value="1"/>
</dbReference>
<reference evidence="16" key="1">
    <citation type="submission" date="2016-11" db="EMBL/GenBank/DDBJ databases">
        <authorList>
            <person name="Varghese N."/>
            <person name="Submissions S."/>
        </authorList>
    </citation>
    <scope>NUCLEOTIDE SEQUENCE [LARGE SCALE GENOMIC DNA]</scope>
    <source>
        <strain evidence="16">DSM 26884</strain>
    </source>
</reference>
<dbReference type="GO" id="GO:0005524">
    <property type="term" value="F:ATP binding"/>
    <property type="evidence" value="ECO:0007669"/>
    <property type="project" value="UniProtKB-KW"/>
</dbReference>
<keyword evidence="10" id="KW-0080">Bacteriocin transport</keyword>
<dbReference type="GO" id="GO:0016887">
    <property type="term" value="F:ATP hydrolysis activity"/>
    <property type="evidence" value="ECO:0007669"/>
    <property type="project" value="InterPro"/>
</dbReference>
<dbReference type="GO" id="GO:0034040">
    <property type="term" value="F:ATPase-coupled lipid transmembrane transporter activity"/>
    <property type="evidence" value="ECO:0007669"/>
    <property type="project" value="TreeGrafter"/>
</dbReference>
<evidence type="ECO:0000256" key="8">
    <source>
        <dbReference type="ARBA" id="ARBA00022989"/>
    </source>
</evidence>
<dbReference type="Gene3D" id="3.90.70.10">
    <property type="entry name" value="Cysteine proteinases"/>
    <property type="match status" value="1"/>
</dbReference>
<dbReference type="CDD" id="cd18571">
    <property type="entry name" value="ABC_6TM_peptidase_like"/>
    <property type="match status" value="1"/>
</dbReference>
<evidence type="ECO:0000256" key="6">
    <source>
        <dbReference type="ARBA" id="ARBA00022840"/>
    </source>
</evidence>
<evidence type="ECO:0000256" key="7">
    <source>
        <dbReference type="ARBA" id="ARBA00022927"/>
    </source>
</evidence>
<dbReference type="Gene3D" id="3.40.50.300">
    <property type="entry name" value="P-loop containing nucleotide triphosphate hydrolases"/>
    <property type="match status" value="1"/>
</dbReference>
<dbReference type="PANTHER" id="PTHR24221">
    <property type="entry name" value="ATP-BINDING CASSETTE SUB-FAMILY B"/>
    <property type="match status" value="1"/>
</dbReference>
<dbReference type="InterPro" id="IPR017871">
    <property type="entry name" value="ABC_transporter-like_CS"/>
</dbReference>
<dbReference type="Pfam" id="PF00005">
    <property type="entry name" value="ABC_tran"/>
    <property type="match status" value="1"/>
</dbReference>
<dbReference type="Proteomes" id="UP000184192">
    <property type="component" value="Unassembled WGS sequence"/>
</dbReference>
<dbReference type="GO" id="GO:0043213">
    <property type="term" value="P:bacteriocin transport"/>
    <property type="evidence" value="ECO:0007669"/>
    <property type="project" value="UniProtKB-KW"/>
</dbReference>
<keyword evidence="16" id="KW-1185">Reference proteome</keyword>
<feature type="domain" description="Peptidase C39" evidence="14">
    <location>
        <begin position="9"/>
        <end position="128"/>
    </location>
</feature>
<dbReference type="PROSITE" id="PS50990">
    <property type="entry name" value="PEPTIDASE_C39"/>
    <property type="match status" value="1"/>
</dbReference>
<feature type="transmembrane region" description="Helical" evidence="11">
    <location>
        <begin position="309"/>
        <end position="330"/>
    </location>
</feature>
<keyword evidence="3" id="KW-1003">Cell membrane</keyword>
<feature type="domain" description="ABC transporter" evidence="12">
    <location>
        <begin position="488"/>
        <end position="724"/>
    </location>
</feature>
<dbReference type="GO" id="GO:0006508">
    <property type="term" value="P:proteolysis"/>
    <property type="evidence" value="ECO:0007669"/>
    <property type="project" value="InterPro"/>
</dbReference>
<dbReference type="PROSITE" id="PS50929">
    <property type="entry name" value="ABC_TM1F"/>
    <property type="match status" value="1"/>
</dbReference>
<dbReference type="InterPro" id="IPR011527">
    <property type="entry name" value="ABC1_TM_dom"/>
</dbReference>
<dbReference type="InterPro" id="IPR036640">
    <property type="entry name" value="ABC1_TM_sf"/>
</dbReference>
<feature type="domain" description="ABC transmembrane type-1" evidence="13">
    <location>
        <begin position="175"/>
        <end position="454"/>
    </location>
</feature>
<dbReference type="PANTHER" id="PTHR24221:SF654">
    <property type="entry name" value="ATP-BINDING CASSETTE SUB-FAMILY B MEMBER 6"/>
    <property type="match status" value="1"/>
</dbReference>
<evidence type="ECO:0000313" key="15">
    <source>
        <dbReference type="EMBL" id="SHI67239.1"/>
    </source>
</evidence>
<dbReference type="InterPro" id="IPR003439">
    <property type="entry name" value="ABC_transporter-like_ATP-bd"/>
</dbReference>
<evidence type="ECO:0000256" key="5">
    <source>
        <dbReference type="ARBA" id="ARBA00022741"/>
    </source>
</evidence>
<dbReference type="SUPFAM" id="SSF90123">
    <property type="entry name" value="ABC transporter transmembrane region"/>
    <property type="match status" value="1"/>
</dbReference>
<dbReference type="FunFam" id="3.40.50.300:FF:000299">
    <property type="entry name" value="ABC transporter ATP-binding protein/permease"/>
    <property type="match status" value="1"/>
</dbReference>
<evidence type="ECO:0000256" key="4">
    <source>
        <dbReference type="ARBA" id="ARBA00022692"/>
    </source>
</evidence>
<dbReference type="GO" id="GO:0140359">
    <property type="term" value="F:ABC-type transporter activity"/>
    <property type="evidence" value="ECO:0007669"/>
    <property type="project" value="InterPro"/>
</dbReference>
<dbReference type="InterPro" id="IPR039421">
    <property type="entry name" value="Type_1_exporter"/>
</dbReference>
<keyword evidence="5" id="KW-0547">Nucleotide-binding</keyword>
<dbReference type="eggNOG" id="COG2274">
    <property type="taxonomic scope" value="Bacteria"/>
</dbReference>
<evidence type="ECO:0000256" key="1">
    <source>
        <dbReference type="ARBA" id="ARBA00004651"/>
    </source>
</evidence>
<dbReference type="GeneID" id="92711391"/>
<keyword evidence="8 11" id="KW-1133">Transmembrane helix</keyword>
<protein>
    <submittedName>
        <fullName evidence="15">ATP-binding cassette, subfamily B</fullName>
    </submittedName>
</protein>
<accession>A0A1M6D215</accession>
<keyword evidence="7" id="KW-0653">Protein transport</keyword>
<dbReference type="SUPFAM" id="SSF52540">
    <property type="entry name" value="P-loop containing nucleoside triphosphate hydrolases"/>
    <property type="match status" value="1"/>
</dbReference>
<dbReference type="EMBL" id="FQZN01000005">
    <property type="protein sequence ID" value="SHI67239.1"/>
    <property type="molecule type" value="Genomic_DNA"/>
</dbReference>
<evidence type="ECO:0000259" key="13">
    <source>
        <dbReference type="PROSITE" id="PS50929"/>
    </source>
</evidence>
<dbReference type="GO" id="GO:0015031">
    <property type="term" value="P:protein transport"/>
    <property type="evidence" value="ECO:0007669"/>
    <property type="project" value="UniProtKB-KW"/>
</dbReference>
<dbReference type="Pfam" id="PF00664">
    <property type="entry name" value="ABC_membrane"/>
    <property type="match status" value="1"/>
</dbReference>